<proteinExistence type="predicted"/>
<protein>
    <recommendedName>
        <fullName evidence="7">Lipoprotein</fullName>
    </recommendedName>
</protein>
<feature type="compositionally biased region" description="Low complexity" evidence="1">
    <location>
        <begin position="31"/>
        <end position="47"/>
    </location>
</feature>
<sequence>MKKITLISATLLMSFLLAGCTAHHTEEHAVSQHSTSSSKKHPSTASKKFTNKIDLHKKYKGFKLATIPTQYRGTWYRANAYEKNATKLVITTHTINGAAAYQQTDPNLKLNRHSEKQNKEYSGNAVVVKSVNNSLKVRGFLDLVDLVYRPGQFKGQPCLFMSYGTNPKATNGAIFKDKSAALKYRKFDFSKVN</sequence>
<dbReference type="Proteomes" id="UP001242513">
    <property type="component" value="Chromosome"/>
</dbReference>
<evidence type="ECO:0000256" key="1">
    <source>
        <dbReference type="SAM" id="MobiDB-lite"/>
    </source>
</evidence>
<dbReference type="AlphaFoldDB" id="A0AAX3UF89"/>
<keyword evidence="5" id="KW-1185">Reference proteome</keyword>
<evidence type="ECO:0008006" key="7">
    <source>
        <dbReference type="Google" id="ProtNLM"/>
    </source>
</evidence>
<feature type="chain" id="PRO_5043971221" description="Lipoprotein" evidence="2">
    <location>
        <begin position="19"/>
        <end position="193"/>
    </location>
</feature>
<reference evidence="3 5" key="1">
    <citation type="submission" date="2016-10" db="EMBL/GenBank/DDBJ databases">
        <authorList>
            <person name="Varghese N."/>
            <person name="Submissions S."/>
        </authorList>
    </citation>
    <scope>NUCLEOTIDE SEQUENCE [LARGE SCALE GENOMIC DNA]</scope>
    <source>
        <strain evidence="3 5">ATCC 43761</strain>
    </source>
</reference>
<name>A0AAX3UF89_9LACO</name>
<evidence type="ECO:0000313" key="3">
    <source>
        <dbReference type="EMBL" id="SDA54825.1"/>
    </source>
</evidence>
<gene>
    <name evidence="4" type="ORF">QEJ78_02490</name>
    <name evidence="3" type="ORF">SAMN02983011_01267</name>
</gene>
<evidence type="ECO:0000313" key="4">
    <source>
        <dbReference type="EMBL" id="WGO86363.1"/>
    </source>
</evidence>
<accession>A0AAX3UF89</accession>
<reference evidence="4" key="3">
    <citation type="submission" date="2023-04" db="EMBL/GenBank/DDBJ databases">
        <authorList>
            <person name="Wang Y."/>
        </authorList>
    </citation>
    <scope>NUCLEOTIDE SEQUENCE</scope>
    <source>
        <strain evidence="4">ZW18</strain>
    </source>
</reference>
<evidence type="ECO:0000313" key="6">
    <source>
        <dbReference type="Proteomes" id="UP001242513"/>
    </source>
</evidence>
<dbReference type="EMBL" id="CP123735">
    <property type="protein sequence ID" value="WGO86363.1"/>
    <property type="molecule type" value="Genomic_DNA"/>
</dbReference>
<organism evidence="4 6">
    <name type="scientific">Lactobacillus kefiranofaciens</name>
    <dbReference type="NCBI Taxonomy" id="267818"/>
    <lineage>
        <taxon>Bacteria</taxon>
        <taxon>Bacillati</taxon>
        <taxon>Bacillota</taxon>
        <taxon>Bacilli</taxon>
        <taxon>Lactobacillales</taxon>
        <taxon>Lactobacillaceae</taxon>
        <taxon>Lactobacillus</taxon>
    </lineage>
</organism>
<dbReference type="RefSeq" id="WP_013854107.1">
    <property type="nucleotide sequence ID" value="NZ_CP123735.1"/>
</dbReference>
<reference evidence="4" key="2">
    <citation type="journal article" date="2022" name="Food Funct.">
        <title>Lactobacillus kefiranofaciens ZW18 from Kefir enhances the anti-tumor effect of anti-programmed cell death 1 (PD-1) immunotherapy by modulating the gut microbiota.</title>
        <authorList>
            <person name="Zhao J."/>
            <person name="Wang Y."/>
            <person name="Wang J."/>
            <person name="Lv M."/>
            <person name="Zhou C."/>
            <person name="Jia L."/>
            <person name="Geng W."/>
        </authorList>
    </citation>
    <scope>NUCLEOTIDE SEQUENCE</scope>
    <source>
        <strain evidence="4">ZW18</strain>
    </source>
</reference>
<evidence type="ECO:0000313" key="5">
    <source>
        <dbReference type="Proteomes" id="UP000181860"/>
    </source>
</evidence>
<evidence type="ECO:0000256" key="2">
    <source>
        <dbReference type="SAM" id="SignalP"/>
    </source>
</evidence>
<keyword evidence="2" id="KW-0732">Signal</keyword>
<dbReference type="Proteomes" id="UP000181860">
    <property type="component" value="Unassembled WGS sequence"/>
</dbReference>
<dbReference type="EMBL" id="FMXC01000012">
    <property type="protein sequence ID" value="SDA54825.1"/>
    <property type="molecule type" value="Genomic_DNA"/>
</dbReference>
<feature type="region of interest" description="Disordered" evidence="1">
    <location>
        <begin position="28"/>
        <end position="47"/>
    </location>
</feature>
<feature type="signal peptide" evidence="2">
    <location>
        <begin position="1"/>
        <end position="18"/>
    </location>
</feature>
<dbReference type="PROSITE" id="PS51257">
    <property type="entry name" value="PROKAR_LIPOPROTEIN"/>
    <property type="match status" value="1"/>
</dbReference>